<feature type="compositionally biased region" description="Basic and acidic residues" evidence="1">
    <location>
        <begin position="10"/>
        <end position="21"/>
    </location>
</feature>
<keyword evidence="3" id="KW-1185">Reference proteome</keyword>
<protein>
    <submittedName>
        <fullName evidence="2">Uncharacterized protein</fullName>
    </submittedName>
</protein>
<dbReference type="EMBL" id="JACHJD010000077">
    <property type="protein sequence ID" value="MBB5110131.1"/>
    <property type="molecule type" value="Genomic_DNA"/>
</dbReference>
<gene>
    <name evidence="2" type="ORF">FHS40_009261</name>
</gene>
<comment type="caution">
    <text evidence="2">The sequence shown here is derived from an EMBL/GenBank/DDBJ whole genome shotgun (WGS) entry which is preliminary data.</text>
</comment>
<organism evidence="2 3">
    <name type="scientific">Streptomyces spectabilis</name>
    <dbReference type="NCBI Taxonomy" id="68270"/>
    <lineage>
        <taxon>Bacteria</taxon>
        <taxon>Bacillati</taxon>
        <taxon>Actinomycetota</taxon>
        <taxon>Actinomycetes</taxon>
        <taxon>Kitasatosporales</taxon>
        <taxon>Streptomycetaceae</taxon>
        <taxon>Streptomyces</taxon>
    </lineage>
</organism>
<feature type="region of interest" description="Disordered" evidence="1">
    <location>
        <begin position="1"/>
        <end position="27"/>
    </location>
</feature>
<accession>A0A7W8B4F0</accession>
<evidence type="ECO:0000256" key="1">
    <source>
        <dbReference type="SAM" id="MobiDB-lite"/>
    </source>
</evidence>
<evidence type="ECO:0000313" key="2">
    <source>
        <dbReference type="EMBL" id="MBB5110131.1"/>
    </source>
</evidence>
<name>A0A7W8B4F0_STRST</name>
<sequence length="78" mass="8644">MACEDGVSEEALRRADERGASDRTVAAGAWDDDSLPVRATEHRSQEGTLFLDRCHFAQFAQLLLSDQAAEAERLLRPL</sequence>
<reference evidence="2 3" key="1">
    <citation type="submission" date="2020-08" db="EMBL/GenBank/DDBJ databases">
        <title>Genomic Encyclopedia of Type Strains, Phase III (KMG-III): the genomes of soil and plant-associated and newly described type strains.</title>
        <authorList>
            <person name="Whitman W."/>
        </authorList>
    </citation>
    <scope>NUCLEOTIDE SEQUENCE [LARGE SCALE GENOMIC DNA]</scope>
    <source>
        <strain evidence="2 3">CECT 3146</strain>
    </source>
</reference>
<dbReference type="RefSeq" id="WP_184927280.1">
    <property type="nucleotide sequence ID" value="NZ_BMSQ01000091.1"/>
</dbReference>
<proteinExistence type="predicted"/>
<dbReference type="AlphaFoldDB" id="A0A7W8B4F0"/>
<evidence type="ECO:0000313" key="3">
    <source>
        <dbReference type="Proteomes" id="UP000549009"/>
    </source>
</evidence>
<dbReference type="Proteomes" id="UP000549009">
    <property type="component" value="Unassembled WGS sequence"/>
</dbReference>